<organism evidence="1 2">
    <name type="scientific">Mycobacterium asiaticum</name>
    <dbReference type="NCBI Taxonomy" id="1790"/>
    <lineage>
        <taxon>Bacteria</taxon>
        <taxon>Bacillati</taxon>
        <taxon>Actinomycetota</taxon>
        <taxon>Actinomycetes</taxon>
        <taxon>Mycobacteriales</taxon>
        <taxon>Mycobacteriaceae</taxon>
        <taxon>Mycobacterium</taxon>
    </lineage>
</organism>
<protein>
    <submittedName>
        <fullName evidence="1">Uncharacterized protein</fullName>
    </submittedName>
</protein>
<sequence length="101" mass="11420">MFPDAPKVTLYADWSYVLVQAGAEQAAHWRRAEPFGTSRLPDLIFPADRSWLVSTLWDDDWTCLGGPNELVDAFLRHPDLQGRARRVTLDQDATPPGHQAF</sequence>
<evidence type="ECO:0000313" key="2">
    <source>
        <dbReference type="Proteomes" id="UP000093928"/>
    </source>
</evidence>
<accession>A0A1A3NGX4</accession>
<dbReference type="OrthoDB" id="2426596at2"/>
<dbReference type="Proteomes" id="UP000093928">
    <property type="component" value="Unassembled WGS sequence"/>
</dbReference>
<gene>
    <name evidence="1" type="ORF">A5634_12665</name>
</gene>
<proteinExistence type="predicted"/>
<dbReference type="AlphaFoldDB" id="A0A1A3NGX4"/>
<dbReference type="EMBL" id="LZLS01000220">
    <property type="protein sequence ID" value="OBK20595.1"/>
    <property type="molecule type" value="Genomic_DNA"/>
</dbReference>
<name>A0A1A3NGX4_MYCAS</name>
<evidence type="ECO:0000313" key="1">
    <source>
        <dbReference type="EMBL" id="OBK20595.1"/>
    </source>
</evidence>
<reference evidence="1 2" key="1">
    <citation type="submission" date="2016-06" db="EMBL/GenBank/DDBJ databases">
        <authorList>
            <person name="Kjaerup R.B."/>
            <person name="Dalgaard T.S."/>
            <person name="Juul-Madsen H.R."/>
        </authorList>
    </citation>
    <scope>NUCLEOTIDE SEQUENCE [LARGE SCALE GENOMIC DNA]</scope>
    <source>
        <strain evidence="1 2">1165133.8</strain>
    </source>
</reference>
<comment type="caution">
    <text evidence="1">The sequence shown here is derived from an EMBL/GenBank/DDBJ whole genome shotgun (WGS) entry which is preliminary data.</text>
</comment>